<protein>
    <submittedName>
        <fullName evidence="2">Uncharacterized protein</fullName>
    </submittedName>
</protein>
<name>A0A3B1JR75_ASTMX</name>
<dbReference type="InParanoid" id="A0A3B1JR75"/>
<evidence type="ECO:0000313" key="2">
    <source>
        <dbReference type="Ensembl" id="ENSAMXP00000043849.1"/>
    </source>
</evidence>
<reference evidence="2" key="3">
    <citation type="submission" date="2025-08" db="UniProtKB">
        <authorList>
            <consortium name="Ensembl"/>
        </authorList>
    </citation>
    <scope>IDENTIFICATION</scope>
</reference>
<dbReference type="Proteomes" id="UP000018467">
    <property type="component" value="Unassembled WGS sequence"/>
</dbReference>
<dbReference type="Bgee" id="ENSAMXG00000038227">
    <property type="expression patterns" value="Expressed in embryo"/>
</dbReference>
<accession>A0A3B1JR75</accession>
<keyword evidence="3" id="KW-1185">Reference proteome</keyword>
<dbReference type="Ensembl" id="ENSAMXT00000029889.1">
    <property type="protein sequence ID" value="ENSAMXP00000043849.1"/>
    <property type="gene ID" value="ENSAMXG00000038227.1"/>
</dbReference>
<evidence type="ECO:0000256" key="1">
    <source>
        <dbReference type="SAM" id="MobiDB-lite"/>
    </source>
</evidence>
<sequence length="90" mass="9704">MGKEAREQARLLACCHLQTTYYRRMLSGKSPSQQEAHPAQKIGALNHQNGGSSLKNRVLLCTQAGGAVSNLTSCSLCSRVQAILLPQPPE</sequence>
<evidence type="ECO:0000313" key="3">
    <source>
        <dbReference type="Proteomes" id="UP000018467"/>
    </source>
</evidence>
<feature type="region of interest" description="Disordered" evidence="1">
    <location>
        <begin position="26"/>
        <end position="48"/>
    </location>
</feature>
<reference evidence="3" key="1">
    <citation type="submission" date="2013-03" db="EMBL/GenBank/DDBJ databases">
        <authorList>
            <person name="Jeffery W."/>
            <person name="Warren W."/>
            <person name="Wilson R.K."/>
        </authorList>
    </citation>
    <scope>NUCLEOTIDE SEQUENCE</scope>
    <source>
        <strain evidence="3">female</strain>
    </source>
</reference>
<dbReference type="AlphaFoldDB" id="A0A3B1JR75"/>
<reference evidence="3" key="2">
    <citation type="journal article" date="2014" name="Nat. Commun.">
        <title>The cavefish genome reveals candidate genes for eye loss.</title>
        <authorList>
            <person name="McGaugh S.E."/>
            <person name="Gross J.B."/>
            <person name="Aken B."/>
            <person name="Blin M."/>
            <person name="Borowsky R."/>
            <person name="Chalopin D."/>
            <person name="Hinaux H."/>
            <person name="Jeffery W.R."/>
            <person name="Keene A."/>
            <person name="Ma L."/>
            <person name="Minx P."/>
            <person name="Murphy D."/>
            <person name="O'Quin K.E."/>
            <person name="Retaux S."/>
            <person name="Rohner N."/>
            <person name="Searle S.M."/>
            <person name="Stahl B.A."/>
            <person name="Tabin C."/>
            <person name="Volff J.N."/>
            <person name="Yoshizawa M."/>
            <person name="Warren W.C."/>
        </authorList>
    </citation>
    <scope>NUCLEOTIDE SEQUENCE [LARGE SCALE GENOMIC DNA]</scope>
    <source>
        <strain evidence="3">female</strain>
    </source>
</reference>
<proteinExistence type="predicted"/>
<reference evidence="2" key="4">
    <citation type="submission" date="2025-09" db="UniProtKB">
        <authorList>
            <consortium name="Ensembl"/>
        </authorList>
    </citation>
    <scope>IDENTIFICATION</scope>
</reference>
<organism evidence="2 3">
    <name type="scientific">Astyanax mexicanus</name>
    <name type="common">Blind cave fish</name>
    <name type="synonym">Astyanax fasciatus mexicanus</name>
    <dbReference type="NCBI Taxonomy" id="7994"/>
    <lineage>
        <taxon>Eukaryota</taxon>
        <taxon>Metazoa</taxon>
        <taxon>Chordata</taxon>
        <taxon>Craniata</taxon>
        <taxon>Vertebrata</taxon>
        <taxon>Euteleostomi</taxon>
        <taxon>Actinopterygii</taxon>
        <taxon>Neopterygii</taxon>
        <taxon>Teleostei</taxon>
        <taxon>Ostariophysi</taxon>
        <taxon>Characiformes</taxon>
        <taxon>Characoidei</taxon>
        <taxon>Acestrorhamphidae</taxon>
        <taxon>Acestrorhamphinae</taxon>
        <taxon>Astyanax</taxon>
    </lineage>
</organism>